<dbReference type="CDD" id="cd03246">
    <property type="entry name" value="ABCC_Protease_Secretion"/>
    <property type="match status" value="1"/>
</dbReference>
<keyword evidence="3" id="KW-1003">Cell membrane</keyword>
<dbReference type="Pfam" id="PF00664">
    <property type="entry name" value="ABC_membrane"/>
    <property type="match status" value="1"/>
</dbReference>
<dbReference type="OrthoDB" id="8554730at2"/>
<evidence type="ECO:0000259" key="11">
    <source>
        <dbReference type="PROSITE" id="PS50893"/>
    </source>
</evidence>
<keyword evidence="5" id="KW-0547">Nucleotide-binding</keyword>
<sequence>MKFKFRAPQNEVAQVLVSFKKAFRNIGVFSAVINMLMLMPAIYMLQLYDSVLTSRNETTLLMLTLIMLGAYIFMGALEYIRSFVLIRVGAQLDMKLNKRVYTAAFEESLKQGDGNAGQALKDLTNLRQFLTGNALFAFFDAPWFPIYLFVIFMFHPGLGIFALCGTAILIALAYINEKISHKPLAEANSMAVASTNVASNNLRNAEVIEAMGMLPNIQSRWYKLHSRFLNLQAEASEKAGVMTALSKSFTVALQSLMLGLGALLVLENSITPGMMIAGSILLGRAIAPVQLLISVWKQIGSTRSAYERLTQLLEHNPAREAGMELPKPVGIINVESVTAAPPGGKVPVIKGLSFSLNAGEVLGIIGPSGSGKSTLARLLVGVWPAASGKVRLDGADVYLWNKDELGPHIGYLPQDIELFAGTVSENIARFGEIHAEKVILAAKRAGVHEMILNMPEGYDTVLGGGGAGLSGGQKQRIGLARAMYDDPSLIVLDEPNSNLDDVGEQALLAAIIDLRKRGKTIVLITHRTSILGATSKLLLLQDGMVKMFGPTKEVIETLTKQQQTQQALLAQKKAENQTANQGTQTADVTDTKTS</sequence>
<dbReference type="AlphaFoldDB" id="A0A1H9BDS6"/>
<keyword evidence="6 13" id="KW-0067">ATP-binding</keyword>
<accession>A0A1H9BDS6</accession>
<reference evidence="13 15" key="1">
    <citation type="submission" date="2016-10" db="EMBL/GenBank/DDBJ databases">
        <authorList>
            <person name="de Groot N.N."/>
        </authorList>
    </citation>
    <scope>NUCLEOTIDE SEQUENCE [LARGE SCALE GENOMIC DNA]</scope>
    <source>
        <strain evidence="13 15">Nm9</strain>
    </source>
</reference>
<evidence type="ECO:0000256" key="10">
    <source>
        <dbReference type="SAM" id="Phobius"/>
    </source>
</evidence>
<dbReference type="GO" id="GO:0005886">
    <property type="term" value="C:plasma membrane"/>
    <property type="evidence" value="ECO:0007669"/>
    <property type="project" value="UniProtKB-SubCell"/>
</dbReference>
<evidence type="ECO:0000256" key="8">
    <source>
        <dbReference type="ARBA" id="ARBA00023136"/>
    </source>
</evidence>
<dbReference type="STRING" id="44577.ATY38_15035"/>
<dbReference type="EMBL" id="OCMU01000001">
    <property type="protein sequence ID" value="SOD19067.1"/>
    <property type="molecule type" value="Genomic_DNA"/>
</dbReference>
<dbReference type="CDD" id="cd18586">
    <property type="entry name" value="ABC_6TM_PrtD_like"/>
    <property type="match status" value="1"/>
</dbReference>
<dbReference type="NCBIfam" id="TIGR01842">
    <property type="entry name" value="type_I_sec_PrtD"/>
    <property type="match status" value="1"/>
</dbReference>
<dbReference type="EMBL" id="FOFX01000007">
    <property type="protein sequence ID" value="SEP86783.1"/>
    <property type="molecule type" value="Genomic_DNA"/>
</dbReference>
<evidence type="ECO:0000256" key="2">
    <source>
        <dbReference type="ARBA" id="ARBA00022448"/>
    </source>
</evidence>
<gene>
    <name evidence="13" type="ORF">SAMN05421510_100736</name>
    <name evidence="14" type="ORF">SAMN06297164_2023</name>
</gene>
<feature type="transmembrane region" description="Helical" evidence="10">
    <location>
        <begin position="130"/>
        <end position="152"/>
    </location>
</feature>
<dbReference type="GO" id="GO:0005524">
    <property type="term" value="F:ATP binding"/>
    <property type="evidence" value="ECO:0007669"/>
    <property type="project" value="UniProtKB-KW"/>
</dbReference>
<dbReference type="PROSITE" id="PS50893">
    <property type="entry name" value="ABC_TRANSPORTER_2"/>
    <property type="match status" value="1"/>
</dbReference>
<dbReference type="InterPro" id="IPR036640">
    <property type="entry name" value="ABC1_TM_sf"/>
</dbReference>
<keyword evidence="7 10" id="KW-1133">Transmembrane helix</keyword>
<keyword evidence="13" id="KW-0378">Hydrolase</keyword>
<dbReference type="GO" id="GO:0016887">
    <property type="term" value="F:ATP hydrolysis activity"/>
    <property type="evidence" value="ECO:0007669"/>
    <property type="project" value="InterPro"/>
</dbReference>
<dbReference type="GO" id="GO:0006508">
    <property type="term" value="P:proteolysis"/>
    <property type="evidence" value="ECO:0007669"/>
    <property type="project" value="UniProtKB-KW"/>
</dbReference>
<keyword evidence="13" id="KW-0645">Protease</keyword>
<feature type="domain" description="ABC transmembrane type-1" evidence="12">
    <location>
        <begin position="26"/>
        <end position="301"/>
    </location>
</feature>
<evidence type="ECO:0000259" key="12">
    <source>
        <dbReference type="PROSITE" id="PS50929"/>
    </source>
</evidence>
<dbReference type="GO" id="GO:0030253">
    <property type="term" value="P:protein secretion by the type I secretion system"/>
    <property type="evidence" value="ECO:0007669"/>
    <property type="project" value="InterPro"/>
</dbReference>
<proteinExistence type="predicted"/>
<protein>
    <submittedName>
        <fullName evidence="13">ATP-binding cassette, subfamily C, exporter for protease/lipase</fullName>
    </submittedName>
</protein>
<comment type="subcellular location">
    <subcellularLocation>
        <location evidence="1">Cell membrane</location>
        <topology evidence="1">Multi-pass membrane protein</topology>
    </subcellularLocation>
</comment>
<keyword evidence="2" id="KW-0813">Transport</keyword>
<dbReference type="Gene3D" id="1.20.1560.10">
    <property type="entry name" value="ABC transporter type 1, transmembrane domain"/>
    <property type="match status" value="1"/>
</dbReference>
<evidence type="ECO:0000256" key="1">
    <source>
        <dbReference type="ARBA" id="ARBA00004651"/>
    </source>
</evidence>
<keyword evidence="8 10" id="KW-0472">Membrane</keyword>
<dbReference type="InterPro" id="IPR039421">
    <property type="entry name" value="Type_1_exporter"/>
</dbReference>
<dbReference type="InterPro" id="IPR003439">
    <property type="entry name" value="ABC_transporter-like_ATP-bd"/>
</dbReference>
<dbReference type="Proteomes" id="UP000219335">
    <property type="component" value="Unassembled WGS sequence"/>
</dbReference>
<feature type="transmembrane region" description="Helical" evidence="10">
    <location>
        <begin position="60"/>
        <end position="80"/>
    </location>
</feature>
<dbReference type="InterPro" id="IPR011527">
    <property type="entry name" value="ABC1_TM_dom"/>
</dbReference>
<dbReference type="InterPro" id="IPR010128">
    <property type="entry name" value="ATPase_T1SS_PrtD-like"/>
</dbReference>
<feature type="transmembrane region" description="Helical" evidence="10">
    <location>
        <begin position="158"/>
        <end position="175"/>
    </location>
</feature>
<dbReference type="SUPFAM" id="SSF90123">
    <property type="entry name" value="ABC transporter transmembrane region"/>
    <property type="match status" value="1"/>
</dbReference>
<dbReference type="GO" id="GO:0140359">
    <property type="term" value="F:ABC-type transporter activity"/>
    <property type="evidence" value="ECO:0007669"/>
    <property type="project" value="InterPro"/>
</dbReference>
<evidence type="ECO:0000313" key="15">
    <source>
        <dbReference type="Proteomes" id="UP000181998"/>
    </source>
</evidence>
<dbReference type="Proteomes" id="UP000181998">
    <property type="component" value="Unassembled WGS sequence"/>
</dbReference>
<feature type="compositionally biased region" description="Polar residues" evidence="9">
    <location>
        <begin position="576"/>
        <end position="588"/>
    </location>
</feature>
<evidence type="ECO:0000313" key="14">
    <source>
        <dbReference type="EMBL" id="SOD19067.1"/>
    </source>
</evidence>
<evidence type="ECO:0000313" key="13">
    <source>
        <dbReference type="EMBL" id="SEP86783.1"/>
    </source>
</evidence>
<dbReference type="InterPro" id="IPR017871">
    <property type="entry name" value="ABC_transporter-like_CS"/>
</dbReference>
<organism evidence="13 15">
    <name type="scientific">Nitrosomonas ureae</name>
    <dbReference type="NCBI Taxonomy" id="44577"/>
    <lineage>
        <taxon>Bacteria</taxon>
        <taxon>Pseudomonadati</taxon>
        <taxon>Pseudomonadota</taxon>
        <taxon>Betaproteobacteria</taxon>
        <taxon>Nitrosomonadales</taxon>
        <taxon>Nitrosomonadaceae</taxon>
        <taxon>Nitrosomonas</taxon>
    </lineage>
</organism>
<evidence type="ECO:0000256" key="4">
    <source>
        <dbReference type="ARBA" id="ARBA00022692"/>
    </source>
</evidence>
<dbReference type="Gene3D" id="3.40.50.300">
    <property type="entry name" value="P-loop containing nucleotide triphosphate hydrolases"/>
    <property type="match status" value="1"/>
</dbReference>
<keyword evidence="4 10" id="KW-0812">Transmembrane</keyword>
<feature type="domain" description="ABC transporter" evidence="11">
    <location>
        <begin position="332"/>
        <end position="567"/>
    </location>
</feature>
<dbReference type="InterPro" id="IPR027417">
    <property type="entry name" value="P-loop_NTPase"/>
</dbReference>
<dbReference type="PROSITE" id="PS00211">
    <property type="entry name" value="ABC_TRANSPORTER_1"/>
    <property type="match status" value="1"/>
</dbReference>
<reference evidence="14 16" key="2">
    <citation type="submission" date="2017-09" db="EMBL/GenBank/DDBJ databases">
        <authorList>
            <person name="Ehlers B."/>
            <person name="Leendertz F.H."/>
        </authorList>
    </citation>
    <scope>NUCLEOTIDE SEQUENCE [LARGE SCALE GENOMIC DNA]</scope>
    <source>
        <strain evidence="14 16">Nm42</strain>
    </source>
</reference>
<dbReference type="InterPro" id="IPR047957">
    <property type="entry name" value="ABC_AprD-like_6TM"/>
</dbReference>
<evidence type="ECO:0000256" key="9">
    <source>
        <dbReference type="SAM" id="MobiDB-lite"/>
    </source>
</evidence>
<dbReference type="GO" id="GO:0030256">
    <property type="term" value="C:type I protein secretion system complex"/>
    <property type="evidence" value="ECO:0007669"/>
    <property type="project" value="InterPro"/>
</dbReference>
<evidence type="ECO:0000256" key="3">
    <source>
        <dbReference type="ARBA" id="ARBA00022475"/>
    </source>
</evidence>
<dbReference type="PANTHER" id="PTHR24221:SF248">
    <property type="entry name" value="ABC TRANSPORTER TRANSMEMBRANE REGION"/>
    <property type="match status" value="1"/>
</dbReference>
<dbReference type="GO" id="GO:0008233">
    <property type="term" value="F:peptidase activity"/>
    <property type="evidence" value="ECO:0007669"/>
    <property type="project" value="UniProtKB-KW"/>
</dbReference>
<feature type="region of interest" description="Disordered" evidence="9">
    <location>
        <begin position="571"/>
        <end position="594"/>
    </location>
</feature>
<evidence type="ECO:0000313" key="16">
    <source>
        <dbReference type="Proteomes" id="UP000219335"/>
    </source>
</evidence>
<evidence type="ECO:0000256" key="6">
    <source>
        <dbReference type="ARBA" id="ARBA00022840"/>
    </source>
</evidence>
<dbReference type="SUPFAM" id="SSF52540">
    <property type="entry name" value="P-loop containing nucleoside triphosphate hydrolases"/>
    <property type="match status" value="1"/>
</dbReference>
<dbReference type="GO" id="GO:0034040">
    <property type="term" value="F:ATPase-coupled lipid transmembrane transporter activity"/>
    <property type="evidence" value="ECO:0007669"/>
    <property type="project" value="TreeGrafter"/>
</dbReference>
<name>A0A1H9BDS6_9PROT</name>
<dbReference type="RefSeq" id="WP_074719899.1">
    <property type="nucleotide sequence ID" value="NZ_FOFX01000007.1"/>
</dbReference>
<evidence type="ECO:0000256" key="7">
    <source>
        <dbReference type="ARBA" id="ARBA00022989"/>
    </source>
</evidence>
<dbReference type="PANTHER" id="PTHR24221">
    <property type="entry name" value="ATP-BINDING CASSETTE SUB-FAMILY B"/>
    <property type="match status" value="1"/>
</dbReference>
<dbReference type="Pfam" id="PF00005">
    <property type="entry name" value="ABC_tran"/>
    <property type="match status" value="1"/>
</dbReference>
<dbReference type="SMART" id="SM00382">
    <property type="entry name" value="AAA"/>
    <property type="match status" value="1"/>
</dbReference>
<feature type="transmembrane region" description="Helical" evidence="10">
    <location>
        <begin position="26"/>
        <end position="48"/>
    </location>
</feature>
<evidence type="ECO:0000256" key="5">
    <source>
        <dbReference type="ARBA" id="ARBA00022741"/>
    </source>
</evidence>
<feature type="transmembrane region" description="Helical" evidence="10">
    <location>
        <begin position="248"/>
        <end position="266"/>
    </location>
</feature>
<dbReference type="FunFam" id="3.40.50.300:FF:001444">
    <property type="entry name" value="ABC transporter ATP-binding protein"/>
    <property type="match status" value="1"/>
</dbReference>
<dbReference type="FunFam" id="1.20.1560.10:FF:000109">
    <property type="entry name" value="Alkaline protease secretion ATP-binding protein aprD"/>
    <property type="match status" value="1"/>
</dbReference>
<dbReference type="PROSITE" id="PS50929">
    <property type="entry name" value="ABC_TM1F"/>
    <property type="match status" value="1"/>
</dbReference>
<dbReference type="InterPro" id="IPR003593">
    <property type="entry name" value="AAA+_ATPase"/>
</dbReference>